<dbReference type="Proteomes" id="UP001314170">
    <property type="component" value="Unassembled WGS sequence"/>
</dbReference>
<evidence type="ECO:0008006" key="3">
    <source>
        <dbReference type="Google" id="ProtNLM"/>
    </source>
</evidence>
<name>A0AAV1R2K0_9ROSI</name>
<organism evidence="1 2">
    <name type="scientific">Dovyalis caffra</name>
    <dbReference type="NCBI Taxonomy" id="77055"/>
    <lineage>
        <taxon>Eukaryota</taxon>
        <taxon>Viridiplantae</taxon>
        <taxon>Streptophyta</taxon>
        <taxon>Embryophyta</taxon>
        <taxon>Tracheophyta</taxon>
        <taxon>Spermatophyta</taxon>
        <taxon>Magnoliopsida</taxon>
        <taxon>eudicotyledons</taxon>
        <taxon>Gunneridae</taxon>
        <taxon>Pentapetalae</taxon>
        <taxon>rosids</taxon>
        <taxon>fabids</taxon>
        <taxon>Malpighiales</taxon>
        <taxon>Salicaceae</taxon>
        <taxon>Flacourtieae</taxon>
        <taxon>Dovyalis</taxon>
    </lineage>
</organism>
<dbReference type="AlphaFoldDB" id="A0AAV1R2K0"/>
<protein>
    <recommendedName>
        <fullName evidence="3">NADH dehydrogenase subunit 5</fullName>
    </recommendedName>
</protein>
<evidence type="ECO:0000313" key="1">
    <source>
        <dbReference type="EMBL" id="CAK7328226.1"/>
    </source>
</evidence>
<dbReference type="EMBL" id="CAWUPB010000893">
    <property type="protein sequence ID" value="CAK7328226.1"/>
    <property type="molecule type" value="Genomic_DNA"/>
</dbReference>
<feature type="non-terminal residue" evidence="1">
    <location>
        <position position="62"/>
    </location>
</feature>
<evidence type="ECO:0000313" key="2">
    <source>
        <dbReference type="Proteomes" id="UP001314170"/>
    </source>
</evidence>
<accession>A0AAV1R2K0</accession>
<proteinExistence type="predicted"/>
<sequence>MALGLSHYSIAGWLHGYPSLVSRDLSRTSSLLVFTMALYSLSIEDSTMVSRFLRTMTQGCIP</sequence>
<reference evidence="1 2" key="1">
    <citation type="submission" date="2024-01" db="EMBL/GenBank/DDBJ databases">
        <authorList>
            <person name="Waweru B."/>
        </authorList>
    </citation>
    <scope>NUCLEOTIDE SEQUENCE [LARGE SCALE GENOMIC DNA]</scope>
</reference>
<gene>
    <name evidence="1" type="ORF">DCAF_LOCUS5947</name>
</gene>
<comment type="caution">
    <text evidence="1">The sequence shown here is derived from an EMBL/GenBank/DDBJ whole genome shotgun (WGS) entry which is preliminary data.</text>
</comment>
<keyword evidence="2" id="KW-1185">Reference proteome</keyword>